<dbReference type="PROSITE" id="PS00027">
    <property type="entry name" value="HOMEOBOX_1"/>
    <property type="match status" value="1"/>
</dbReference>
<dbReference type="PANTHER" id="PTHR24328">
    <property type="entry name" value="HOMEOBOX PROTEIN MOX"/>
    <property type="match status" value="1"/>
</dbReference>
<keyword evidence="4 9" id="KW-0238">DNA-binding</keyword>
<evidence type="ECO:0000313" key="13">
    <source>
        <dbReference type="Proteomes" id="UP001142055"/>
    </source>
</evidence>
<evidence type="ECO:0000256" key="4">
    <source>
        <dbReference type="ARBA" id="ARBA00023125"/>
    </source>
</evidence>
<keyword evidence="3" id="KW-0805">Transcription regulation</keyword>
<evidence type="ECO:0000256" key="2">
    <source>
        <dbReference type="ARBA" id="ARBA00022473"/>
    </source>
</evidence>
<dbReference type="PRINTS" id="PR00024">
    <property type="entry name" value="HOMEOBOX"/>
</dbReference>
<accession>A0A9Q0RT51</accession>
<evidence type="ECO:0000256" key="6">
    <source>
        <dbReference type="ARBA" id="ARBA00023159"/>
    </source>
</evidence>
<keyword evidence="7" id="KW-0804">Transcription</keyword>
<evidence type="ECO:0000256" key="3">
    <source>
        <dbReference type="ARBA" id="ARBA00023015"/>
    </source>
</evidence>
<dbReference type="GO" id="GO:0005634">
    <property type="term" value="C:nucleus"/>
    <property type="evidence" value="ECO:0007669"/>
    <property type="project" value="UniProtKB-SubCell"/>
</dbReference>
<keyword evidence="13" id="KW-1185">Reference proteome</keyword>
<comment type="caution">
    <text evidence="12">The sequence shown here is derived from an EMBL/GenBank/DDBJ whole genome shotgun (WGS) entry which is preliminary data.</text>
</comment>
<keyword evidence="6" id="KW-0010">Activator</keyword>
<evidence type="ECO:0000256" key="5">
    <source>
        <dbReference type="ARBA" id="ARBA00023155"/>
    </source>
</evidence>
<name>A0A9Q0RT51_BLOTA</name>
<evidence type="ECO:0000256" key="7">
    <source>
        <dbReference type="ARBA" id="ARBA00023163"/>
    </source>
</evidence>
<dbReference type="Pfam" id="PF00046">
    <property type="entry name" value="Homeodomain"/>
    <property type="match status" value="1"/>
</dbReference>
<dbReference type="InterPro" id="IPR017970">
    <property type="entry name" value="Homeobox_CS"/>
</dbReference>
<keyword evidence="5 9" id="KW-0371">Homeobox</keyword>
<dbReference type="SUPFAM" id="SSF46689">
    <property type="entry name" value="Homeodomain-like"/>
    <property type="match status" value="1"/>
</dbReference>
<dbReference type="Proteomes" id="UP001142055">
    <property type="component" value="Chromosome 1"/>
</dbReference>
<feature type="domain" description="Homeobox" evidence="11">
    <location>
        <begin position="39"/>
        <end position="99"/>
    </location>
</feature>
<keyword evidence="2" id="KW-0217">Developmental protein</keyword>
<keyword evidence="8 9" id="KW-0539">Nucleus</keyword>
<dbReference type="SMART" id="SM00389">
    <property type="entry name" value="HOX"/>
    <property type="match status" value="1"/>
</dbReference>
<dbReference type="InterPro" id="IPR020479">
    <property type="entry name" value="HD_metazoa"/>
</dbReference>
<dbReference type="EMBL" id="JAPWDV010000001">
    <property type="protein sequence ID" value="KAJ6225486.1"/>
    <property type="molecule type" value="Genomic_DNA"/>
</dbReference>
<feature type="DNA-binding region" description="Homeobox" evidence="9">
    <location>
        <begin position="41"/>
        <end position="100"/>
    </location>
</feature>
<dbReference type="GO" id="GO:0000981">
    <property type="term" value="F:DNA-binding transcription factor activity, RNA polymerase II-specific"/>
    <property type="evidence" value="ECO:0007669"/>
    <property type="project" value="InterPro"/>
</dbReference>
<dbReference type="InterPro" id="IPR009057">
    <property type="entry name" value="Homeodomain-like_sf"/>
</dbReference>
<evidence type="ECO:0000313" key="12">
    <source>
        <dbReference type="EMBL" id="KAJ6225486.1"/>
    </source>
</evidence>
<dbReference type="InterPro" id="IPR042634">
    <property type="entry name" value="MOX-1/MOX-2"/>
</dbReference>
<dbReference type="Gene3D" id="1.10.10.60">
    <property type="entry name" value="Homeodomain-like"/>
    <property type="match status" value="1"/>
</dbReference>
<evidence type="ECO:0000256" key="10">
    <source>
        <dbReference type="RuleBase" id="RU000682"/>
    </source>
</evidence>
<dbReference type="PANTHER" id="PTHR24328:SF7">
    <property type="entry name" value="BUTTONLESS"/>
    <property type="match status" value="1"/>
</dbReference>
<dbReference type="CDD" id="cd00086">
    <property type="entry name" value="homeodomain"/>
    <property type="match status" value="1"/>
</dbReference>
<sequence length="111" mass="13301">MIYAPDNVQESSMCLPSISFDDHHQVNKSSEIDSNVRNDAIRKERTSFTKKQLEGLEDHFNSQNYLTRLRRYEIAVQLNLSERQVKVWFQNRRMKERRFNSEEGDDCKPIY</sequence>
<gene>
    <name evidence="12" type="ORF">RDWZM_004031</name>
</gene>
<dbReference type="AlphaFoldDB" id="A0A9Q0RT51"/>
<proteinExistence type="predicted"/>
<protein>
    <recommendedName>
        <fullName evidence="11">Homeobox domain-containing protein</fullName>
    </recommendedName>
</protein>
<dbReference type="PROSITE" id="PS50071">
    <property type="entry name" value="HOMEOBOX_2"/>
    <property type="match status" value="1"/>
</dbReference>
<evidence type="ECO:0000256" key="8">
    <source>
        <dbReference type="ARBA" id="ARBA00023242"/>
    </source>
</evidence>
<reference evidence="12" key="1">
    <citation type="submission" date="2022-12" db="EMBL/GenBank/DDBJ databases">
        <title>Genome assemblies of Blomia tropicalis.</title>
        <authorList>
            <person name="Cui Y."/>
        </authorList>
    </citation>
    <scope>NUCLEOTIDE SEQUENCE</scope>
    <source>
        <tissue evidence="12">Adult mites</tissue>
    </source>
</reference>
<evidence type="ECO:0000256" key="9">
    <source>
        <dbReference type="PROSITE-ProRule" id="PRU00108"/>
    </source>
</evidence>
<dbReference type="GO" id="GO:0000978">
    <property type="term" value="F:RNA polymerase II cis-regulatory region sequence-specific DNA binding"/>
    <property type="evidence" value="ECO:0007669"/>
    <property type="project" value="TreeGrafter"/>
</dbReference>
<dbReference type="GO" id="GO:0045944">
    <property type="term" value="P:positive regulation of transcription by RNA polymerase II"/>
    <property type="evidence" value="ECO:0007669"/>
    <property type="project" value="InterPro"/>
</dbReference>
<evidence type="ECO:0000256" key="1">
    <source>
        <dbReference type="ARBA" id="ARBA00004123"/>
    </source>
</evidence>
<evidence type="ECO:0000259" key="11">
    <source>
        <dbReference type="PROSITE" id="PS50071"/>
    </source>
</evidence>
<organism evidence="12 13">
    <name type="scientific">Blomia tropicalis</name>
    <name type="common">Mite</name>
    <dbReference type="NCBI Taxonomy" id="40697"/>
    <lineage>
        <taxon>Eukaryota</taxon>
        <taxon>Metazoa</taxon>
        <taxon>Ecdysozoa</taxon>
        <taxon>Arthropoda</taxon>
        <taxon>Chelicerata</taxon>
        <taxon>Arachnida</taxon>
        <taxon>Acari</taxon>
        <taxon>Acariformes</taxon>
        <taxon>Sarcoptiformes</taxon>
        <taxon>Astigmata</taxon>
        <taxon>Glycyphagoidea</taxon>
        <taxon>Echimyopodidae</taxon>
        <taxon>Blomia</taxon>
    </lineage>
</organism>
<comment type="subcellular location">
    <subcellularLocation>
        <location evidence="1 9 10">Nucleus</location>
    </subcellularLocation>
</comment>
<dbReference type="InterPro" id="IPR001356">
    <property type="entry name" value="HD"/>
</dbReference>